<dbReference type="RefSeq" id="XP_033788017.1">
    <property type="nucleotide sequence ID" value="XM_033932126.1"/>
</dbReference>
<dbReference type="PANTHER" id="PTHR24384">
    <property type="entry name" value="FINGER PUTATIVE TRANSCRIPTION FACTOR FAMILY-RELATED"/>
    <property type="match status" value="1"/>
</dbReference>
<dbReference type="PROSITE" id="PS50157">
    <property type="entry name" value="ZINC_FINGER_C2H2_2"/>
    <property type="match status" value="7"/>
</dbReference>
<evidence type="ECO:0000256" key="12">
    <source>
        <dbReference type="SAM" id="MobiDB-lite"/>
    </source>
</evidence>
<sequence>MPAGTSAQVPVTFEDIAVYFSQKEWEDLEEWQKELYKDVMKENYEILISLGFLTVIPDIICHIEQGEEPFTRDEPGFKARETGKSSGPEINASRNSLELSEQPEENQPLSEKDREDILFSNWGRNCENHSLLEKEKGHATGNSAVISTVCEQSGHYLPCTGKEERNQITDLSCLCDICGVFLRDSVTLRSHQRLHTEERPATCTECGKPFVQKDKPSGQHKTSTEVRLLTCSECERVFSKKGDVTQLQKTNIGGGLLTSTKHETSFIDKVNLTNFHKSHTGEQSYLFNQMMHITDYKKFSIGDRPFLHAQYNKNTHEITSLTNHHQIHTSMNKTNPFGDTILPVRPFPHKLYGESFSQSVLLYHQESFDDERPFSCNECGKSFKFKRNLTNHQTIHTGERPFSCAECGKNFRIKMNLTEHQKIHTGEKPFSCTECGKTFRFKSSVRRHHVLHNSEKPFACTQCGKSFRLNKNLVAHQTVHTGERPFSCIYCDKTFRIKVILTEHQKIHTHGKPFVCSKCGKSFRHKKSLRKHQVVHT</sequence>
<dbReference type="FunFam" id="3.30.160.60:FF:000620">
    <property type="entry name" value="Zinc finger protein 263"/>
    <property type="match status" value="1"/>
</dbReference>
<evidence type="ECO:0000256" key="3">
    <source>
        <dbReference type="ARBA" id="ARBA00022723"/>
    </source>
</evidence>
<evidence type="ECO:0000256" key="9">
    <source>
        <dbReference type="ARBA" id="ARBA00023163"/>
    </source>
</evidence>
<evidence type="ECO:0000256" key="5">
    <source>
        <dbReference type="ARBA" id="ARBA00022771"/>
    </source>
</evidence>
<comment type="similarity">
    <text evidence="2">Belongs to the krueppel C2H2-type zinc-finger protein family.</text>
</comment>
<feature type="domain" description="C2H2-type" evidence="13">
    <location>
        <begin position="486"/>
        <end position="513"/>
    </location>
</feature>
<keyword evidence="10" id="KW-0539">Nucleus</keyword>
<evidence type="ECO:0000256" key="8">
    <source>
        <dbReference type="ARBA" id="ARBA00023125"/>
    </source>
</evidence>
<feature type="compositionally biased region" description="Basic and acidic residues" evidence="12">
    <location>
        <begin position="70"/>
        <end position="83"/>
    </location>
</feature>
<proteinExistence type="inferred from homology"/>
<evidence type="ECO:0000313" key="16">
    <source>
        <dbReference type="Proteomes" id="UP000515159"/>
    </source>
</evidence>
<dbReference type="AlphaFoldDB" id="A0A6P8PGZ6"/>
<evidence type="ECO:0000256" key="2">
    <source>
        <dbReference type="ARBA" id="ARBA00006991"/>
    </source>
</evidence>
<evidence type="ECO:0000256" key="4">
    <source>
        <dbReference type="ARBA" id="ARBA00022737"/>
    </source>
</evidence>
<dbReference type="SUPFAM" id="SSF57667">
    <property type="entry name" value="beta-beta-alpha zinc fingers"/>
    <property type="match status" value="6"/>
</dbReference>
<dbReference type="FunFam" id="3.30.160.60:FF:002716">
    <property type="entry name" value="Zinc finger protein 212"/>
    <property type="match status" value="2"/>
</dbReference>
<dbReference type="PROSITE" id="PS50806">
    <property type="entry name" value="KRAB_RELATED"/>
    <property type="match status" value="1"/>
</dbReference>
<dbReference type="SMART" id="SM00349">
    <property type="entry name" value="KRAB"/>
    <property type="match status" value="1"/>
</dbReference>
<evidence type="ECO:0000259" key="13">
    <source>
        <dbReference type="PROSITE" id="PS50157"/>
    </source>
</evidence>
<dbReference type="InParanoid" id="A0A6P8PGZ6"/>
<dbReference type="GO" id="GO:0005634">
    <property type="term" value="C:nucleus"/>
    <property type="evidence" value="ECO:0007669"/>
    <property type="project" value="UniProtKB-SubCell"/>
</dbReference>
<organism evidence="16 17">
    <name type="scientific">Geotrypetes seraphini</name>
    <name type="common">Gaboon caecilian</name>
    <name type="synonym">Caecilia seraphini</name>
    <dbReference type="NCBI Taxonomy" id="260995"/>
    <lineage>
        <taxon>Eukaryota</taxon>
        <taxon>Metazoa</taxon>
        <taxon>Chordata</taxon>
        <taxon>Craniata</taxon>
        <taxon>Vertebrata</taxon>
        <taxon>Euteleostomi</taxon>
        <taxon>Amphibia</taxon>
        <taxon>Gymnophiona</taxon>
        <taxon>Geotrypetes</taxon>
    </lineage>
</organism>
<name>A0A6P8PGZ6_GEOSA</name>
<evidence type="ECO:0000256" key="6">
    <source>
        <dbReference type="ARBA" id="ARBA00022833"/>
    </source>
</evidence>
<dbReference type="InterPro" id="IPR050752">
    <property type="entry name" value="C2H2-ZF_domain"/>
</dbReference>
<evidence type="ECO:0000259" key="14">
    <source>
        <dbReference type="PROSITE" id="PS50805"/>
    </source>
</evidence>
<dbReference type="InterPro" id="IPR013087">
    <property type="entry name" value="Znf_C2H2_type"/>
</dbReference>
<evidence type="ECO:0000256" key="11">
    <source>
        <dbReference type="PROSITE-ProRule" id="PRU00042"/>
    </source>
</evidence>
<keyword evidence="4" id="KW-0677">Repeat</keyword>
<feature type="domain" description="C2H2-type" evidence="13">
    <location>
        <begin position="402"/>
        <end position="429"/>
    </location>
</feature>
<evidence type="ECO:0000313" key="17">
    <source>
        <dbReference type="RefSeq" id="XP_033788017.1"/>
    </source>
</evidence>
<evidence type="ECO:0000259" key="15">
    <source>
        <dbReference type="PROSITE" id="PS50806"/>
    </source>
</evidence>
<keyword evidence="8" id="KW-0238">DNA-binding</keyword>
<feature type="domain" description="KRAB-related" evidence="15">
    <location>
        <begin position="8"/>
        <end position="72"/>
    </location>
</feature>
<feature type="domain" description="KRAB" evidence="14">
    <location>
        <begin position="11"/>
        <end position="82"/>
    </location>
</feature>
<keyword evidence="6" id="KW-0862">Zinc</keyword>
<feature type="domain" description="C2H2-type" evidence="13">
    <location>
        <begin position="374"/>
        <end position="401"/>
    </location>
</feature>
<keyword evidence="3" id="KW-0479">Metal-binding</keyword>
<keyword evidence="16" id="KW-1185">Reference proteome</keyword>
<dbReference type="InterPro" id="IPR036236">
    <property type="entry name" value="Znf_C2H2_sf"/>
</dbReference>
<feature type="domain" description="C2H2-type" evidence="13">
    <location>
        <begin position="173"/>
        <end position="200"/>
    </location>
</feature>
<dbReference type="PROSITE" id="PS00028">
    <property type="entry name" value="ZINC_FINGER_C2H2_1"/>
    <property type="match status" value="7"/>
</dbReference>
<dbReference type="CDD" id="cd07765">
    <property type="entry name" value="KRAB_A-box"/>
    <property type="match status" value="1"/>
</dbReference>
<dbReference type="GO" id="GO:0008270">
    <property type="term" value="F:zinc ion binding"/>
    <property type="evidence" value="ECO:0007669"/>
    <property type="project" value="UniProtKB-KW"/>
</dbReference>
<dbReference type="Gene3D" id="6.10.140.140">
    <property type="match status" value="1"/>
</dbReference>
<dbReference type="FunFam" id="3.30.160.60:FF:000344">
    <property type="entry name" value="zinc finger protein 90 homolog"/>
    <property type="match status" value="1"/>
</dbReference>
<keyword evidence="9" id="KW-0804">Transcription</keyword>
<feature type="compositionally biased region" description="Polar residues" evidence="12">
    <location>
        <begin position="92"/>
        <end position="109"/>
    </location>
</feature>
<keyword evidence="7" id="KW-0805">Transcription regulation</keyword>
<dbReference type="InterPro" id="IPR001909">
    <property type="entry name" value="KRAB"/>
</dbReference>
<dbReference type="Pfam" id="PF00096">
    <property type="entry name" value="zf-C2H2"/>
    <property type="match status" value="5"/>
</dbReference>
<protein>
    <submittedName>
        <fullName evidence="17">Gastrula zinc finger protein XlCGF26.1-like</fullName>
    </submittedName>
</protein>
<dbReference type="InterPro" id="IPR003655">
    <property type="entry name" value="aKRAB"/>
</dbReference>
<dbReference type="PANTHER" id="PTHR24384:SF218">
    <property type="entry name" value="ZINC FINGER PROTEIN 502"/>
    <property type="match status" value="1"/>
</dbReference>
<dbReference type="PROSITE" id="PS50805">
    <property type="entry name" value="KRAB"/>
    <property type="match status" value="1"/>
</dbReference>
<dbReference type="Gene3D" id="3.30.160.60">
    <property type="entry name" value="Classic Zinc Finger"/>
    <property type="match status" value="7"/>
</dbReference>
<dbReference type="SUPFAM" id="SSF109640">
    <property type="entry name" value="KRAB domain (Kruppel-associated box)"/>
    <property type="match status" value="1"/>
</dbReference>
<reference evidence="17" key="1">
    <citation type="submission" date="2025-08" db="UniProtKB">
        <authorList>
            <consortium name="RefSeq"/>
        </authorList>
    </citation>
    <scope>IDENTIFICATION</scope>
</reference>
<feature type="domain" description="C2H2-type" evidence="13">
    <location>
        <begin position="430"/>
        <end position="457"/>
    </location>
</feature>
<dbReference type="OrthoDB" id="9808183at2759"/>
<evidence type="ECO:0000256" key="1">
    <source>
        <dbReference type="ARBA" id="ARBA00004123"/>
    </source>
</evidence>
<keyword evidence="5 11" id="KW-0863">Zinc-finger</keyword>
<dbReference type="GeneID" id="117354488"/>
<dbReference type="GO" id="GO:0000978">
    <property type="term" value="F:RNA polymerase II cis-regulatory region sequence-specific DNA binding"/>
    <property type="evidence" value="ECO:0007669"/>
    <property type="project" value="TreeGrafter"/>
</dbReference>
<feature type="domain" description="C2H2-type" evidence="13">
    <location>
        <begin position="514"/>
        <end position="537"/>
    </location>
</feature>
<comment type="subcellular location">
    <subcellularLocation>
        <location evidence="1">Nucleus</location>
    </subcellularLocation>
</comment>
<feature type="region of interest" description="Disordered" evidence="12">
    <location>
        <begin position="70"/>
        <end position="114"/>
    </location>
</feature>
<dbReference type="Pfam" id="PF01352">
    <property type="entry name" value="KRAB"/>
    <property type="match status" value="1"/>
</dbReference>
<dbReference type="FunFam" id="3.30.160.60:FF:000671">
    <property type="entry name" value="Zinc finger protein 26"/>
    <property type="match status" value="1"/>
</dbReference>
<dbReference type="InterPro" id="IPR036051">
    <property type="entry name" value="KRAB_dom_sf"/>
</dbReference>
<evidence type="ECO:0000256" key="10">
    <source>
        <dbReference type="ARBA" id="ARBA00023242"/>
    </source>
</evidence>
<evidence type="ECO:0000256" key="7">
    <source>
        <dbReference type="ARBA" id="ARBA00023015"/>
    </source>
</evidence>
<dbReference type="Proteomes" id="UP000515159">
    <property type="component" value="Chromosome 2"/>
</dbReference>
<dbReference type="GO" id="GO:0000981">
    <property type="term" value="F:DNA-binding transcription factor activity, RNA polymerase II-specific"/>
    <property type="evidence" value="ECO:0007669"/>
    <property type="project" value="TreeGrafter"/>
</dbReference>
<gene>
    <name evidence="17" type="primary">LOC117354488</name>
</gene>
<dbReference type="SMART" id="SM00355">
    <property type="entry name" value="ZnF_C2H2"/>
    <property type="match status" value="7"/>
</dbReference>
<accession>A0A6P8PGZ6</accession>
<dbReference type="FunFam" id="3.30.160.60:FF:000557">
    <property type="entry name" value="zinc finger and SCAN domain-containing protein 29"/>
    <property type="match status" value="1"/>
</dbReference>
<dbReference type="KEGG" id="gsh:117354488"/>
<feature type="domain" description="C2H2-type" evidence="13">
    <location>
        <begin position="458"/>
        <end position="485"/>
    </location>
</feature>